<dbReference type="PANTHER" id="PTHR43775">
    <property type="entry name" value="FATTY ACID SYNTHASE"/>
    <property type="match status" value="1"/>
</dbReference>
<feature type="region of interest" description="Disordered" evidence="5">
    <location>
        <begin position="1195"/>
        <end position="1257"/>
    </location>
</feature>
<dbReference type="RefSeq" id="WP_215914909.1">
    <property type="nucleotide sequence ID" value="NZ_JAHKNI010000001.1"/>
</dbReference>
<dbReference type="InterPro" id="IPR014030">
    <property type="entry name" value="Ketoacyl_synth_N"/>
</dbReference>
<dbReference type="Gene3D" id="3.30.70.3290">
    <property type="match status" value="1"/>
</dbReference>
<name>A0ABS6AQZ6_9NOCA</name>
<reference evidence="7 8" key="1">
    <citation type="submission" date="2021-06" db="EMBL/GenBank/DDBJ databases">
        <title>Actinomycetes sequencing.</title>
        <authorList>
            <person name="Shan Q."/>
        </authorList>
    </citation>
    <scope>NUCLEOTIDE SEQUENCE [LARGE SCALE GENOMIC DNA]</scope>
    <source>
        <strain evidence="7 8">NEAU-G5</strain>
    </source>
</reference>
<dbReference type="Pfam" id="PF14765">
    <property type="entry name" value="PS-DH"/>
    <property type="match status" value="1"/>
</dbReference>
<dbReference type="SUPFAM" id="SSF51735">
    <property type="entry name" value="NAD(P)-binding Rossmann-fold domains"/>
    <property type="match status" value="2"/>
</dbReference>
<dbReference type="InterPro" id="IPR001227">
    <property type="entry name" value="Ac_transferase_dom_sf"/>
</dbReference>
<dbReference type="PROSITE" id="PS52004">
    <property type="entry name" value="KS3_2"/>
    <property type="match status" value="1"/>
</dbReference>
<evidence type="ECO:0000313" key="8">
    <source>
        <dbReference type="Proteomes" id="UP000733379"/>
    </source>
</evidence>
<dbReference type="Pfam" id="PF02801">
    <property type="entry name" value="Ketoacyl-synt_C"/>
    <property type="match status" value="1"/>
</dbReference>
<dbReference type="InterPro" id="IPR014031">
    <property type="entry name" value="Ketoacyl_synth_C"/>
</dbReference>
<comment type="caution">
    <text evidence="7">The sequence shown here is derived from an EMBL/GenBank/DDBJ whole genome shotgun (WGS) entry which is preliminary data.</text>
</comment>
<organism evidence="7 8">
    <name type="scientific">Nocardia albiluteola</name>
    <dbReference type="NCBI Taxonomy" id="2842303"/>
    <lineage>
        <taxon>Bacteria</taxon>
        <taxon>Bacillati</taxon>
        <taxon>Actinomycetota</taxon>
        <taxon>Actinomycetes</taxon>
        <taxon>Mycobacteriales</taxon>
        <taxon>Nocardiaceae</taxon>
        <taxon>Nocardia</taxon>
    </lineage>
</organism>
<feature type="domain" description="Ketosynthase family 3 (KS3)" evidence="6">
    <location>
        <begin position="23"/>
        <end position="434"/>
    </location>
</feature>
<feature type="region of interest" description="Disordered" evidence="5">
    <location>
        <begin position="133"/>
        <end position="152"/>
    </location>
</feature>
<feature type="compositionally biased region" description="Basic and acidic residues" evidence="5">
    <location>
        <begin position="544"/>
        <end position="555"/>
    </location>
</feature>
<evidence type="ECO:0000256" key="1">
    <source>
        <dbReference type="ARBA" id="ARBA00022450"/>
    </source>
</evidence>
<keyword evidence="4" id="KW-0511">Multifunctional enzyme</keyword>
<dbReference type="SMART" id="SM00827">
    <property type="entry name" value="PKS_AT"/>
    <property type="match status" value="1"/>
</dbReference>
<dbReference type="InterPro" id="IPR014043">
    <property type="entry name" value="Acyl_transferase_dom"/>
</dbReference>
<dbReference type="InterPro" id="IPR042104">
    <property type="entry name" value="PKS_dehydratase_sf"/>
</dbReference>
<dbReference type="Pfam" id="PF00109">
    <property type="entry name" value="ketoacyl-synt"/>
    <property type="match status" value="1"/>
</dbReference>
<feature type="compositionally biased region" description="Low complexity" evidence="5">
    <location>
        <begin position="1729"/>
        <end position="1744"/>
    </location>
</feature>
<evidence type="ECO:0000256" key="5">
    <source>
        <dbReference type="SAM" id="MobiDB-lite"/>
    </source>
</evidence>
<dbReference type="Gene3D" id="3.40.366.10">
    <property type="entry name" value="Malonyl-Coenzyme A Acyl Carrier Protein, domain 2"/>
    <property type="match status" value="1"/>
</dbReference>
<evidence type="ECO:0000256" key="3">
    <source>
        <dbReference type="ARBA" id="ARBA00022679"/>
    </source>
</evidence>
<dbReference type="InterPro" id="IPR016035">
    <property type="entry name" value="Acyl_Trfase/lysoPLipase"/>
</dbReference>
<proteinExistence type="predicted"/>
<evidence type="ECO:0000313" key="7">
    <source>
        <dbReference type="EMBL" id="MBU3059971.1"/>
    </source>
</evidence>
<keyword evidence="1" id="KW-0596">Phosphopantetheine</keyword>
<feature type="region of interest" description="Disordered" evidence="5">
    <location>
        <begin position="52"/>
        <end position="73"/>
    </location>
</feature>
<dbReference type="InterPro" id="IPR020841">
    <property type="entry name" value="PKS_Beta-ketoAc_synthase_dom"/>
</dbReference>
<dbReference type="InterPro" id="IPR050091">
    <property type="entry name" value="PKS_NRPS_Biosynth_Enz"/>
</dbReference>
<evidence type="ECO:0000259" key="6">
    <source>
        <dbReference type="PROSITE" id="PS52004"/>
    </source>
</evidence>
<accession>A0ABS6AQZ6</accession>
<dbReference type="Gene3D" id="3.40.50.720">
    <property type="entry name" value="NAD(P)-binding Rossmann-like Domain"/>
    <property type="match status" value="1"/>
</dbReference>
<dbReference type="InterPro" id="IPR049551">
    <property type="entry name" value="PKS_DH_C"/>
</dbReference>
<dbReference type="SUPFAM" id="SSF53901">
    <property type="entry name" value="Thiolase-like"/>
    <property type="match status" value="2"/>
</dbReference>
<dbReference type="InterPro" id="IPR016039">
    <property type="entry name" value="Thiolase-like"/>
</dbReference>
<dbReference type="Pfam" id="PF00698">
    <property type="entry name" value="Acyl_transf_1"/>
    <property type="match status" value="1"/>
</dbReference>
<keyword evidence="2" id="KW-0597">Phosphoprotein</keyword>
<evidence type="ECO:0000256" key="4">
    <source>
        <dbReference type="ARBA" id="ARBA00023268"/>
    </source>
</evidence>
<feature type="region of interest" description="Disordered" evidence="5">
    <location>
        <begin position="304"/>
        <end position="330"/>
    </location>
</feature>
<dbReference type="SMART" id="SM00825">
    <property type="entry name" value="PKS_KS"/>
    <property type="match status" value="1"/>
</dbReference>
<dbReference type="SUPFAM" id="SSF55048">
    <property type="entry name" value="Probable ACP-binding domain of malonyl-CoA ACP transacylase"/>
    <property type="match status" value="1"/>
</dbReference>
<keyword evidence="3" id="KW-0808">Transferase</keyword>
<sequence length="1750" mass="183123">MTAPSFGGSHRRPESSGGRRRTTGPVAIIGIGCRVAGARGVEELWRLLHEAHDRTGPPPEQSGPHRAGHPDRLDAFDNDWFGISEREAAAMDPRQRLCLEVAIEAIDDAGVGFRIRGSRTAVLFGAGAPDHDAAADEGDAADPIPESTPSGTANRLSFALQLHGPSLVVDSARSSSPVALDLAVRLLADGAASLAIVGGVDVELPHTSGYSDRDEFPAAHGYRAPFDHAADAPNPADAHTAEYRAAGDSCTVLVLQRTADAHCDGNRIYAEIAGSAVGFDGRSNRSDESPGSVWQQIVRSAWAGAGFDPGATGSRESDGTERDGTGHDAESEDLTAVLSGSERTGAIPIDSVTSKLGELGAAAGIAEVAKAALSIARGFIPPTSTFRPFLRLGDHGPREPAEAADWNTIVRSDRYAGVGSSGLGGTTAHVVLRGVDQAVGSRDGDPPFLIPITGRDETDLREKAARWADTLAESPRPLRESAPAAGRSIPEQLRAAVLAWTPADAIALLRALADSRNAPPDRNAADVRNIHRTDRDSLGNSEAAHLEQRATDSTHHNHRGAVFGPGVERRGGLLLMFSGPGGQHARMGRGLAARHPVFARAVQDAADAVAGAGGPRVWTPRHGFSHSLAAVDAVQPALFVYQVAVAELLAHWGIRPGAVIGHGPGEIAAAVVSGAISLRDGARIVVARGAILARLDRNDDAIALLEATSEEVSRLIEPMRARVGIAAVHGPRSVVVSGEPRHIEALIRRAVRRGLVAQALVADLPGQAPRVRELPVDPAARIDNVDRIARPDGVDPAARLAGVDPLVPDVPVYSTTRRGAVLTATEMDTGYWAENISGTVELAAAVEAALADGYSTVLELSPHPVLASVIRAYPGLRDATYPVADRDDESAAYLGAVARIHLEGRFVDWAAQGPFPGAVFERCWQPGYFPRTADAVDDPGAEDLRGHVVRGAPTVPAMFWLRQFQRIGIGTTTRLLDFTVHEHPDLPRLDQVTYRAGADLLEACGPAVLASARRGERPTPAEIVGWMRTIDAHHGAHPGLQPLDPARLYERLRERGLEYGPRFRALRGILRGSHSAIGYLGHIRLDSAALAGCIQLVVAAAGARLPEGVLPLTTGIDSAWITDAPGTLLSQAHAFVRTADPTGLRCDILATDQHGAPAVALLGVRIGYSMTTGHTAHTYTATTGYEWLAHPQNQSAYPKPVARPPAVTTRPGSSSASNKPFGSGADLDRSATNAATVPAASGGRGRPGRPASSGYAPAGSVLRRERWSPVNTSDFIDTGHDSRIGRVLVVGQSPLAGILTQAVDSTRPVVRVARDPAEAIAGVSSALTESAELTAVVAVWPVAAEVDDIVAAVGQALKLLQRIVDHTAVASLTVVLRDPNSTVQQSIAGLVRSLQLESERPVRLVWVAPGHDEPWQLPELVLRTGGPDEVRVGPEGVRSRTFVPATDLVDPFDISCAGTYVVTGGLGALGAVAARWLLDAGAGDVVVLTRRPRPLPPLLEGREDRIVVVRCDVTDPRDLANALHDIRECGSPIRGLVHSAGALRGAEFGAVTPDLLTAMFEPKLGAVTGLLTLTAGDPVDFVLLCSSATGSLGAPGQAAYAAANAALDAAAHIHDHRRVISIGWGTWASGLSADEHDGVAQARRAGIAPFDTASGTAVLAAARTRRGPYLLALDYTPTNDVSPLATRLRTALPVPAAAPPGRAALLPGHTIALLDSTIDKATLARHAAAPFPDAAAAEPSDPAPTGEEKP</sequence>
<feature type="region of interest" description="Disordered" evidence="5">
    <location>
        <begin position="1729"/>
        <end position="1750"/>
    </location>
</feature>
<feature type="region of interest" description="Disordered" evidence="5">
    <location>
        <begin position="533"/>
        <end position="560"/>
    </location>
</feature>
<feature type="compositionally biased region" description="Basic and acidic residues" evidence="5">
    <location>
        <begin position="315"/>
        <end position="329"/>
    </location>
</feature>
<dbReference type="InterPro" id="IPR057326">
    <property type="entry name" value="KR_dom"/>
</dbReference>
<feature type="compositionally biased region" description="Polar residues" evidence="5">
    <location>
        <begin position="1210"/>
        <end position="1220"/>
    </location>
</feature>
<feature type="region of interest" description="Disordered" evidence="5">
    <location>
        <begin position="1"/>
        <end position="24"/>
    </location>
</feature>
<dbReference type="Gene3D" id="3.10.129.110">
    <property type="entry name" value="Polyketide synthase dehydratase"/>
    <property type="match status" value="1"/>
</dbReference>
<dbReference type="CDD" id="cd00833">
    <property type="entry name" value="PKS"/>
    <property type="match status" value="1"/>
</dbReference>
<dbReference type="SMART" id="SM00822">
    <property type="entry name" value="PKS_KR"/>
    <property type="match status" value="1"/>
</dbReference>
<evidence type="ECO:0000256" key="2">
    <source>
        <dbReference type="ARBA" id="ARBA00022553"/>
    </source>
</evidence>
<dbReference type="Pfam" id="PF08659">
    <property type="entry name" value="KR"/>
    <property type="match status" value="1"/>
</dbReference>
<dbReference type="EMBL" id="JAHKNI010000001">
    <property type="protein sequence ID" value="MBU3059971.1"/>
    <property type="molecule type" value="Genomic_DNA"/>
</dbReference>
<protein>
    <submittedName>
        <fullName evidence="7">SDR family NAD(P)-dependent oxidoreductase</fullName>
    </submittedName>
</protein>
<gene>
    <name evidence="7" type="ORF">KO481_00280</name>
</gene>
<dbReference type="InterPro" id="IPR036291">
    <property type="entry name" value="NAD(P)-bd_dom_sf"/>
</dbReference>
<dbReference type="PANTHER" id="PTHR43775:SF37">
    <property type="entry name" value="SI:DKEY-61P9.11"/>
    <property type="match status" value="1"/>
</dbReference>
<dbReference type="InterPro" id="IPR016036">
    <property type="entry name" value="Malonyl_transacylase_ACP-bd"/>
</dbReference>
<keyword evidence="8" id="KW-1185">Reference proteome</keyword>
<dbReference type="InterPro" id="IPR013968">
    <property type="entry name" value="PKS_KR"/>
</dbReference>
<dbReference type="Proteomes" id="UP000733379">
    <property type="component" value="Unassembled WGS sequence"/>
</dbReference>
<dbReference type="SUPFAM" id="SSF52151">
    <property type="entry name" value="FabD/lysophospholipase-like"/>
    <property type="match status" value="1"/>
</dbReference>
<dbReference type="Gene3D" id="3.40.47.10">
    <property type="match status" value="1"/>
</dbReference>